<feature type="region of interest" description="Disordered" evidence="1">
    <location>
        <begin position="317"/>
        <end position="366"/>
    </location>
</feature>
<dbReference type="Proteomes" id="UP001303046">
    <property type="component" value="Unassembled WGS sequence"/>
</dbReference>
<sequence>MYKVVGWTILNRLIRHRRDHLRASGFRPGRSGIDQVFPYHDVSIGDLGIVVIGDGEARLHGKEAVWLLLNTIRDTFNIISNLGIQSEMGRDRSGAMRPFSFVPLMIPIRGTKFDPHLRELHEACQFPSGMYRTTVGRMSSYDTHEVDCMMSNKDYKAHRKRWTYYGPGNFTAQKKFMFKATEMMKNIKVGIVIIAGKPYIQIPLDKYENNKEKIKHFLENEPWKDLWTGIGWSLKLARESLEKDSADEKIIVMVSDGDQDICAHDYPTEKCPQEVKNKVAEYNQKSEAKKGEDGGLMVLATSGTPKGQWLPRTGHLRVRQTQPTATRHRQQRLDMGSAARHGFSGARWRQRLDNSGSTTAARHDGG</sequence>
<accession>A0ABR1D4Y3</accession>
<evidence type="ECO:0000256" key="1">
    <source>
        <dbReference type="SAM" id="MobiDB-lite"/>
    </source>
</evidence>
<comment type="caution">
    <text evidence="3">The sequence shown here is derived from an EMBL/GenBank/DDBJ whole genome shotgun (WGS) entry which is preliminary data.</text>
</comment>
<dbReference type="InterPro" id="IPR002035">
    <property type="entry name" value="VWF_A"/>
</dbReference>
<keyword evidence="4" id="KW-1185">Reference proteome</keyword>
<evidence type="ECO:0000313" key="4">
    <source>
        <dbReference type="Proteomes" id="UP001303046"/>
    </source>
</evidence>
<dbReference type="EMBL" id="JAVFWL010000003">
    <property type="protein sequence ID" value="KAK6744998.1"/>
    <property type="molecule type" value="Genomic_DNA"/>
</dbReference>
<evidence type="ECO:0000313" key="3">
    <source>
        <dbReference type="EMBL" id="KAK6744998.1"/>
    </source>
</evidence>
<evidence type="ECO:0000259" key="2">
    <source>
        <dbReference type="Pfam" id="PF13519"/>
    </source>
</evidence>
<reference evidence="3 4" key="1">
    <citation type="submission" date="2023-08" db="EMBL/GenBank/DDBJ databases">
        <title>A Necator americanus chromosomal reference genome.</title>
        <authorList>
            <person name="Ilik V."/>
            <person name="Petrzelkova K.J."/>
            <person name="Pardy F."/>
            <person name="Fuh T."/>
            <person name="Niatou-Singa F.S."/>
            <person name="Gouil Q."/>
            <person name="Baker L."/>
            <person name="Ritchie M.E."/>
            <person name="Jex A.R."/>
            <person name="Gazzola D."/>
            <person name="Li H."/>
            <person name="Toshio Fujiwara R."/>
            <person name="Zhan B."/>
            <person name="Aroian R.V."/>
            <person name="Pafco B."/>
            <person name="Schwarz E.M."/>
        </authorList>
    </citation>
    <scope>NUCLEOTIDE SEQUENCE [LARGE SCALE GENOMIC DNA]</scope>
    <source>
        <strain evidence="3 4">Aroian</strain>
        <tissue evidence="3">Whole animal</tissue>
    </source>
</reference>
<gene>
    <name evidence="3" type="primary">Necator_chrIII.g12374</name>
    <name evidence="3" type="ORF">RB195_011608</name>
</gene>
<proteinExistence type="predicted"/>
<name>A0ABR1D4Y3_NECAM</name>
<dbReference type="InterPro" id="IPR036465">
    <property type="entry name" value="vWFA_dom_sf"/>
</dbReference>
<feature type="domain" description="VWFA" evidence="2">
    <location>
        <begin position="151"/>
        <end position="257"/>
    </location>
</feature>
<dbReference type="SUPFAM" id="SSF53300">
    <property type="entry name" value="vWA-like"/>
    <property type="match status" value="1"/>
</dbReference>
<dbReference type="Pfam" id="PF13519">
    <property type="entry name" value="VWA_2"/>
    <property type="match status" value="1"/>
</dbReference>
<protein>
    <recommendedName>
        <fullName evidence="2">VWFA domain-containing protein</fullName>
    </recommendedName>
</protein>
<organism evidence="3 4">
    <name type="scientific">Necator americanus</name>
    <name type="common">Human hookworm</name>
    <dbReference type="NCBI Taxonomy" id="51031"/>
    <lineage>
        <taxon>Eukaryota</taxon>
        <taxon>Metazoa</taxon>
        <taxon>Ecdysozoa</taxon>
        <taxon>Nematoda</taxon>
        <taxon>Chromadorea</taxon>
        <taxon>Rhabditida</taxon>
        <taxon>Rhabditina</taxon>
        <taxon>Rhabditomorpha</taxon>
        <taxon>Strongyloidea</taxon>
        <taxon>Ancylostomatidae</taxon>
        <taxon>Bunostominae</taxon>
        <taxon>Necator</taxon>
    </lineage>
</organism>
<dbReference type="Gene3D" id="3.40.50.410">
    <property type="entry name" value="von Willebrand factor, type A domain"/>
    <property type="match status" value="1"/>
</dbReference>